<dbReference type="PANTHER" id="PTHR23303:SF15">
    <property type="entry name" value="COLOSSIN-A"/>
    <property type="match status" value="1"/>
</dbReference>
<dbReference type="PANTHER" id="PTHR23303">
    <property type="entry name" value="CARBOXYPEPTIDASE REGULATORY REGION-CONTAINING"/>
    <property type="match status" value="1"/>
</dbReference>
<feature type="domain" description="SD-repeat containing protein B" evidence="6">
    <location>
        <begin position="1404"/>
        <end position="1482"/>
    </location>
</feature>
<dbReference type="Gene3D" id="2.60.40.10">
    <property type="entry name" value="Immunoglobulins"/>
    <property type="match status" value="9"/>
</dbReference>
<protein>
    <submittedName>
        <fullName evidence="7">DUF11 domain-containing protein</fullName>
    </submittedName>
</protein>
<keyword evidence="3" id="KW-0732">Signal</keyword>
<dbReference type="InterPro" id="IPR033764">
    <property type="entry name" value="Sdr_B"/>
</dbReference>
<feature type="domain" description="SD-repeat containing protein B" evidence="6">
    <location>
        <begin position="1894"/>
        <end position="1976"/>
    </location>
</feature>
<feature type="domain" description="DUF11" evidence="5">
    <location>
        <begin position="1017"/>
        <end position="1131"/>
    </location>
</feature>
<reference evidence="7 8" key="1">
    <citation type="journal article" date="2019" name="Environ. Microbiol.">
        <title>Species interactions and distinct microbial communities in high Arctic permafrost affected cryosols are associated with the CH4 and CO2 gas fluxes.</title>
        <authorList>
            <person name="Altshuler I."/>
            <person name="Hamel J."/>
            <person name="Turney S."/>
            <person name="Magnuson E."/>
            <person name="Levesque R."/>
            <person name="Greer C."/>
            <person name="Whyte L.G."/>
        </authorList>
    </citation>
    <scope>NUCLEOTIDE SEQUENCE [LARGE SCALE GENOMIC DNA]</scope>
    <source>
        <strain evidence="7 8">S06.C</strain>
    </source>
</reference>
<evidence type="ECO:0000256" key="4">
    <source>
        <dbReference type="SAM" id="MobiDB-lite"/>
    </source>
</evidence>
<feature type="region of interest" description="Disordered" evidence="4">
    <location>
        <begin position="2092"/>
        <end position="2115"/>
    </location>
</feature>
<comment type="subcellular location">
    <subcellularLocation>
        <location evidence="1">Secreted</location>
    </subcellularLocation>
</comment>
<dbReference type="InterPro" id="IPR051417">
    <property type="entry name" value="SDr/BOS_complex"/>
</dbReference>
<dbReference type="SUPFAM" id="SSF117074">
    <property type="entry name" value="Hypothetical protein PA1324"/>
    <property type="match status" value="9"/>
</dbReference>
<dbReference type="Pfam" id="PF17210">
    <property type="entry name" value="SdrD_B"/>
    <property type="match status" value="8"/>
</dbReference>
<evidence type="ECO:0000256" key="1">
    <source>
        <dbReference type="ARBA" id="ARBA00004613"/>
    </source>
</evidence>
<dbReference type="Proteomes" id="UP000319212">
    <property type="component" value="Unassembled WGS sequence"/>
</dbReference>
<evidence type="ECO:0000313" key="7">
    <source>
        <dbReference type="EMBL" id="TPG25753.1"/>
    </source>
</evidence>
<feature type="domain" description="SD-repeat containing protein B" evidence="6">
    <location>
        <begin position="1285"/>
        <end position="1368"/>
    </location>
</feature>
<evidence type="ECO:0000259" key="6">
    <source>
        <dbReference type="Pfam" id="PF17210"/>
    </source>
</evidence>
<feature type="region of interest" description="Disordered" evidence="4">
    <location>
        <begin position="1600"/>
        <end position="1625"/>
    </location>
</feature>
<dbReference type="InterPro" id="IPR047589">
    <property type="entry name" value="DUF11_rpt"/>
</dbReference>
<sequence length="2626" mass="263302">MVLLAGTVQAATQISSVIPTPEIVPAGGTVRTAIGLSDDNGNPVGSPGTSFTFSIPANTIYRGTGAVPVGNCTSTVAAGAAGPGLVTCSGITLAANQTRTFEVLLQTVRAGTLSVVATPAGSNPPSAKTITVNQGADIGLTMDAPASAANAGPLAVTFALVNNGPDGSSGSTLSYPIPPGFTVTSAPGCTIATSLVTCAVGGLALNATRNFTISGTVSAATGSTITHQANVSPTGSVGDGIASNNDATRNTTVTPGSALAMQKSHNGGQILTGQRFNFTLSPSFSGSPPVGASVTDTIPANFQIDAGAINGGGVWTCTVSGQTVSCTRPDIGGTGGANVSLGTITVPVTAISAGSPITNTATVTSGGPLAGSATGQASANVAASDTDFRVRKSLSTGQLNAPVGKPFNYVMNATNLGGTRLLAGSTITLVDEVPAGVQITARPTGTNFTCTVNGGVPTTYPVTGPATVSCLRTLTSDLAVNASVGNVNVPSNVPLLPAGGLISNRACVNVALVGGVDPDTKTGNDCVTIGSGIDDPATQADVLVLKRVAGIGSAAGNRQVAGQPVRWEIEVVNRGQSPAQDIAVTDTFNDVVGGSTVGVQQTPNAATFGGTCSVAAPSAGGGTVALQNCNITALPVCRASTDAPSGLPLCPVIAVNVSHFGSGSPANNHGFTIDNTVNALAATPADPDLGNNVARATAYYTALVDVIVEKSASPTSVPAGQLLTYTLTARNRDFANQSYSTAYNVEVEDRLPANLMFLSASANGGGSCSVQPSTAQPTGTTANNRLVCSWPSIVRGGQQTVTVRMRPLAVLGGTSVTNNVTTTTATPENVANNNSSSAPAAITAPDYDLVVAKTDSVDPAMSDENVSYTLTLSNNRPSTAENVRLVDILPTVGTIAGQLPPTFVSATGPAGTSVDLSGVTVGQGGGRVVFNVPVLGGSGTGQTGEPSTLKFTVVLKGVGKGIFTNRAEASFVESALNAFDALPGNNTITEPTTFRFRADVEVVGKQAVVRNGTAPLATVAGTQTFDWLVQLRNNGPQAAEITQFRDTLPAGMQVAAAPVFTVTGGVFTPTAPVCAAAVGGNSVACDIDSMPNGGTATVRIPVRFAPDNLPAQNAVFTNTATLVTTGSGDTNGGTDPLGGNNHNAGQVTVQNSALSGRVYEDLDGNGQPASGEPGIAGVTLTLTGTDAAGNTVPPLTVVTDANGAWAFTVPAGTYTVTETQPAAYLPGVTRAGTIAGTGTPGSVPTGGAGVTSGPNGSNANLVQGIVLGAGGASVNNNFGEVRAASVAGRVFHDADYSGASSAGDPGIAGVAIALSGTDMFGNAVTRDTTTAATTGAYSFADLLPGTYALAETQPANFADGPDALGTASGNATTNDRFGAIVLTSNVAATGYEFGELLTRIPVQVFVDDSNDGVPQAGEAGIGNVVLRLTGTDAAGNAVNLLAVATDTPGGYEFRNVPPSNGTGYTITETQPANYAPGKANANGHPGTAQAGGNVISTVTVTGPTPPLSQGTYYFGELVPGGVSGRVYYDRDGSGLQNGTEPGIAGVSVTLTGTDTNGNPVTRTLVTDANGDYAFATLAPGSYTVTESRPTGYQPGITRAGTASGAGSAPGSVPTTGNGTTAGPRGSTANVIQGIVLGLNGAGSANNNFSAVRPASLAGHVYADVAPANGKRDAGEPGIAGVTVNVTGTDFLGNAVTQALTTDADGAYAIATLLPGSYQLDETQPTGVADGAESVGTVAGTPRGTANPGGTNDRIGAIALVSEEAGIDYDFGERGGQIGGWTYVDGNNDGVRQPGEPGIPGVTLMLTGRSASGLTVNATAVSDANGQYVFTGLLPADAAGYTVRETQPVTYADGLDAVGTLEGKASGTLGNDVISAIAYAGGNGDNYNFGERGASLAGTVYNDANGNGTREPQDLPIAGVTITLTGTDAAGHPVTRSAVTDANGKYLLTNLPMPDGAGYTLTETQPAGYDEGIAKPGTLGGAARGPNVIQVSFATPAVDGTGYDFNERNNQPAALSGKVWFDANHNRSADSGEGGGEGWTVELMRCADGSNGCAETALVPQYSVVTGADGGYRFGDLTPGEYRVRFRTPDGRRVGGTWPTDALQNGAAGPYPTPAPSDPRYSIKVRVAPGANVLQQDLPYDPGGVVYDSVSATPVPGAVVTLVGPPGFDPAQHLLDGRDSYATGVTGGYDFFLLPGAPAGEYRLTVTPPGAYLPSSIYPPAAGAFGTQTCSAPANGPSPAQTNPCVMSPGGALVAGAGYYLLFQMPAGGGQRVVANNIPLDPANSTLIELRKTTSKLTVKKGELLPYRITARNTRGVPLTNVAVVDTLPPGFRFVAGSLSVRTLPGGVALPVVPQLNGRQLVVPGQNFAGNETKEYVMVAGVGVGVGEGEYVNQVIANQGVGGRVLSNLATAAVRVIPDALFDCTDVIGTVYDDKNANGYQDDGEPGIANARVATVNGLLVTTDAEGRYHIACAAIPKEGTGSNLVLKVDERTLPSGYRTTSENPAAERATRGKVLKVNFGATVHRVVRLALQSSAFENGGTALRTAHATQITQALTALAEKPSVLRLAYRAADGEPESLGKARAAALKADLLARWKALGRERADESAAPLFNLDIEVEQVPASAKP</sequence>
<dbReference type="InterPro" id="IPR013783">
    <property type="entry name" value="Ig-like_fold"/>
</dbReference>
<dbReference type="GO" id="GO:0005576">
    <property type="term" value="C:extracellular region"/>
    <property type="evidence" value="ECO:0007669"/>
    <property type="project" value="UniProtKB-SubCell"/>
</dbReference>
<dbReference type="NCBIfam" id="TIGR01451">
    <property type="entry name" value="B_ant_repeat"/>
    <property type="match status" value="3"/>
</dbReference>
<dbReference type="InterPro" id="IPR001434">
    <property type="entry name" value="OmcB-like_DUF11"/>
</dbReference>
<feature type="domain" description="DUF11" evidence="5">
    <location>
        <begin position="137"/>
        <end position="249"/>
    </location>
</feature>
<feature type="domain" description="SD-repeat containing protein B" evidence="6">
    <location>
        <begin position="1156"/>
        <end position="1233"/>
    </location>
</feature>
<feature type="compositionally biased region" description="Low complexity" evidence="4">
    <location>
        <begin position="1600"/>
        <end position="1611"/>
    </location>
</feature>
<feature type="compositionally biased region" description="Polar residues" evidence="4">
    <location>
        <begin position="1612"/>
        <end position="1625"/>
    </location>
</feature>
<evidence type="ECO:0000256" key="2">
    <source>
        <dbReference type="ARBA" id="ARBA00022525"/>
    </source>
</evidence>
<dbReference type="SUPFAM" id="SSF49478">
    <property type="entry name" value="Cna protein B-type domain"/>
    <property type="match status" value="1"/>
</dbReference>
<keyword evidence="2" id="KW-0964">Secreted</keyword>
<feature type="domain" description="SD-repeat containing protein B" evidence="6">
    <location>
        <begin position="1776"/>
        <end position="1859"/>
    </location>
</feature>
<evidence type="ECO:0000259" key="5">
    <source>
        <dbReference type="Pfam" id="PF01345"/>
    </source>
</evidence>
<evidence type="ECO:0000256" key="3">
    <source>
        <dbReference type="ARBA" id="ARBA00022729"/>
    </source>
</evidence>
<comment type="caution">
    <text evidence="7">The sequence shown here is derived from an EMBL/GenBank/DDBJ whole genome shotgun (WGS) entry which is preliminary data.</text>
</comment>
<dbReference type="EMBL" id="RCZI01000004">
    <property type="protein sequence ID" value="TPG25753.1"/>
    <property type="molecule type" value="Genomic_DNA"/>
</dbReference>
<feature type="domain" description="SD-repeat containing protein B" evidence="6">
    <location>
        <begin position="1656"/>
        <end position="1736"/>
    </location>
</feature>
<feature type="domain" description="SD-repeat containing protein B" evidence="6">
    <location>
        <begin position="1525"/>
        <end position="1608"/>
    </location>
</feature>
<evidence type="ECO:0000313" key="8">
    <source>
        <dbReference type="Proteomes" id="UP000319212"/>
    </source>
</evidence>
<organism evidence="7 8">
    <name type="scientific">Variovorax guangxiensis</name>
    <dbReference type="NCBI Taxonomy" id="1775474"/>
    <lineage>
        <taxon>Bacteria</taxon>
        <taxon>Pseudomonadati</taxon>
        <taxon>Pseudomonadota</taxon>
        <taxon>Betaproteobacteria</taxon>
        <taxon>Burkholderiales</taxon>
        <taxon>Comamonadaceae</taxon>
        <taxon>Variovorax</taxon>
    </lineage>
</organism>
<feature type="domain" description="DUF11" evidence="5">
    <location>
        <begin position="705"/>
        <end position="838"/>
    </location>
</feature>
<feature type="domain" description="SD-repeat containing protein B" evidence="6">
    <location>
        <begin position="2016"/>
        <end position="2093"/>
    </location>
</feature>
<dbReference type="Pfam" id="PF01345">
    <property type="entry name" value="DUF11"/>
    <property type="match status" value="4"/>
</dbReference>
<name>A0A502DKJ2_9BURK</name>
<gene>
    <name evidence="7" type="ORF">EAH82_15100</name>
</gene>
<feature type="domain" description="DUF11" evidence="5">
    <location>
        <begin position="848"/>
        <end position="987"/>
    </location>
</feature>
<proteinExistence type="predicted"/>
<accession>A0A502DKJ2</accession>